<organism evidence="1 2">
    <name type="scientific">Candidatus Liptonbacteria bacterium RIFCSPHIGHO2_01_FULL_57_28</name>
    <dbReference type="NCBI Taxonomy" id="1798647"/>
    <lineage>
        <taxon>Bacteria</taxon>
        <taxon>Candidatus Liptoniibacteriota</taxon>
    </lineage>
</organism>
<evidence type="ECO:0000313" key="1">
    <source>
        <dbReference type="EMBL" id="OGY98059.1"/>
    </source>
</evidence>
<dbReference type="EMBL" id="MHKX01000017">
    <property type="protein sequence ID" value="OGY98059.1"/>
    <property type="molecule type" value="Genomic_DNA"/>
</dbReference>
<dbReference type="InterPro" id="IPR009241">
    <property type="entry name" value="HigB-like"/>
</dbReference>
<evidence type="ECO:0008006" key="3">
    <source>
        <dbReference type="Google" id="ProtNLM"/>
    </source>
</evidence>
<protein>
    <recommendedName>
        <fullName evidence="3">Addiction module toxin RelE</fullName>
    </recommendedName>
</protein>
<dbReference type="Pfam" id="PF05973">
    <property type="entry name" value="Gp49"/>
    <property type="match status" value="1"/>
</dbReference>
<evidence type="ECO:0000313" key="2">
    <source>
        <dbReference type="Proteomes" id="UP000179059"/>
    </source>
</evidence>
<dbReference type="Proteomes" id="UP000179059">
    <property type="component" value="Unassembled WGS sequence"/>
</dbReference>
<dbReference type="AlphaFoldDB" id="A0A1G2CBC7"/>
<comment type="caution">
    <text evidence="1">The sequence shown here is derived from an EMBL/GenBank/DDBJ whole genome shotgun (WGS) entry which is preliminary data.</text>
</comment>
<reference evidence="1 2" key="1">
    <citation type="journal article" date="2016" name="Nat. Commun.">
        <title>Thousands of microbial genomes shed light on interconnected biogeochemical processes in an aquifer system.</title>
        <authorList>
            <person name="Anantharaman K."/>
            <person name="Brown C.T."/>
            <person name="Hug L.A."/>
            <person name="Sharon I."/>
            <person name="Castelle C.J."/>
            <person name="Probst A.J."/>
            <person name="Thomas B.C."/>
            <person name="Singh A."/>
            <person name="Wilkins M.J."/>
            <person name="Karaoz U."/>
            <person name="Brodie E.L."/>
            <person name="Williams K.H."/>
            <person name="Hubbard S.S."/>
            <person name="Banfield J.F."/>
        </authorList>
    </citation>
    <scope>NUCLEOTIDE SEQUENCE [LARGE SCALE GENOMIC DNA]</scope>
</reference>
<sequence length="96" mass="11391">MANLHLLDNVRNTLTDLPEDERIKVSKHIHLLESGVMEKVVIKTLKGKIKELIVQQYRLIFFRKNEMTYVVDIFKKQSQKTPVRIIDRAEKIYNLL</sequence>
<proteinExistence type="predicted"/>
<accession>A0A1G2CBC7</accession>
<gene>
    <name evidence="1" type="ORF">A2855_00960</name>
</gene>
<dbReference type="STRING" id="1798647.A2855_00960"/>
<name>A0A1G2CBC7_9BACT</name>